<dbReference type="Pfam" id="PF00248">
    <property type="entry name" value="Aldo_ket_red"/>
    <property type="match status" value="1"/>
</dbReference>
<sequence>MEKRELGRSGIWVQPFCFGGNVFGWTADQKASFALLDAFIDAGFDFVDTADVYSKWVPGNTGGESETIIGNWLKQGGKRDKVILATKVGKPMGEGKKGLSKDYITRAVEDSLKRLKTDYIDLYQSHEDDPNTPLTETMETFTDLIKQGKVRAIGASNLSADRFREALQVSRDNGFARYETLQPEYNLYDREDYERLYESLCRESNIGVITYYSLASGFLTGKYRSEADLNKSKRGGGIKKYLNGRGYKILGALDKVAEEYNTTPASVALAWVMARPGITAPIASATSIPQLNDLTKAAQLNLSGEAIELLTSASSY</sequence>
<protein>
    <submittedName>
        <fullName evidence="3">Aldo/keto reductase</fullName>
    </submittedName>
</protein>
<keyword evidence="1" id="KW-0560">Oxidoreductase</keyword>
<dbReference type="PANTHER" id="PTHR43364:SF6">
    <property type="entry name" value="OXIDOREDUCTASE-RELATED"/>
    <property type="match status" value="1"/>
</dbReference>
<keyword evidence="4" id="KW-1185">Reference proteome</keyword>
<organism evidence="3 4">
    <name type="scientific">Mucilaginibacter terrigena</name>
    <dbReference type="NCBI Taxonomy" id="2492395"/>
    <lineage>
        <taxon>Bacteria</taxon>
        <taxon>Pseudomonadati</taxon>
        <taxon>Bacteroidota</taxon>
        <taxon>Sphingobacteriia</taxon>
        <taxon>Sphingobacteriales</taxon>
        <taxon>Sphingobacteriaceae</taxon>
        <taxon>Mucilaginibacter</taxon>
    </lineage>
</organism>
<dbReference type="PANTHER" id="PTHR43364">
    <property type="entry name" value="NADH-SPECIFIC METHYLGLYOXAL REDUCTASE-RELATED"/>
    <property type="match status" value="1"/>
</dbReference>
<dbReference type="OrthoDB" id="9773828at2"/>
<proteinExistence type="predicted"/>
<evidence type="ECO:0000313" key="4">
    <source>
        <dbReference type="Proteomes" id="UP000293331"/>
    </source>
</evidence>
<dbReference type="RefSeq" id="WP_129875014.1">
    <property type="nucleotide sequence ID" value="NZ_SEWG01000001.1"/>
</dbReference>
<dbReference type="CDD" id="cd19081">
    <property type="entry name" value="AKR_AKR9C1"/>
    <property type="match status" value="1"/>
</dbReference>
<evidence type="ECO:0000259" key="2">
    <source>
        <dbReference type="Pfam" id="PF00248"/>
    </source>
</evidence>
<dbReference type="Proteomes" id="UP000293331">
    <property type="component" value="Unassembled WGS sequence"/>
</dbReference>
<dbReference type="EMBL" id="SEWG01000001">
    <property type="protein sequence ID" value="RYU92286.1"/>
    <property type="molecule type" value="Genomic_DNA"/>
</dbReference>
<evidence type="ECO:0000313" key="3">
    <source>
        <dbReference type="EMBL" id="RYU92286.1"/>
    </source>
</evidence>
<dbReference type="InterPro" id="IPR050523">
    <property type="entry name" value="AKR_Detox_Biosynth"/>
</dbReference>
<dbReference type="InterPro" id="IPR036812">
    <property type="entry name" value="NAD(P)_OxRdtase_dom_sf"/>
</dbReference>
<dbReference type="FunFam" id="3.20.20.100:FF:000004">
    <property type="entry name" value="Oxidoreductase, aldo/keto reductase"/>
    <property type="match status" value="1"/>
</dbReference>
<dbReference type="InterPro" id="IPR023210">
    <property type="entry name" value="NADP_OxRdtase_dom"/>
</dbReference>
<reference evidence="3 4" key="1">
    <citation type="submission" date="2019-02" db="EMBL/GenBank/DDBJ databases">
        <title>Bacterial novel species Mucilaginibacter sp. 17JY9-4 isolated from soil.</title>
        <authorList>
            <person name="Jung H.-Y."/>
        </authorList>
    </citation>
    <scope>NUCLEOTIDE SEQUENCE [LARGE SCALE GENOMIC DNA]</scope>
    <source>
        <strain evidence="3 4">17JY9-4</strain>
    </source>
</reference>
<gene>
    <name evidence="3" type="ORF">EWM62_02285</name>
</gene>
<dbReference type="GO" id="GO:0016491">
    <property type="term" value="F:oxidoreductase activity"/>
    <property type="evidence" value="ECO:0007669"/>
    <property type="project" value="UniProtKB-KW"/>
</dbReference>
<dbReference type="AlphaFoldDB" id="A0A4Q5LRU7"/>
<dbReference type="GO" id="GO:0005829">
    <property type="term" value="C:cytosol"/>
    <property type="evidence" value="ECO:0007669"/>
    <property type="project" value="UniProtKB-ARBA"/>
</dbReference>
<feature type="domain" description="NADP-dependent oxidoreductase" evidence="2">
    <location>
        <begin position="17"/>
        <end position="313"/>
    </location>
</feature>
<comment type="caution">
    <text evidence="3">The sequence shown here is derived from an EMBL/GenBank/DDBJ whole genome shotgun (WGS) entry which is preliminary data.</text>
</comment>
<dbReference type="SUPFAM" id="SSF51430">
    <property type="entry name" value="NAD(P)-linked oxidoreductase"/>
    <property type="match status" value="1"/>
</dbReference>
<dbReference type="Gene3D" id="3.20.20.100">
    <property type="entry name" value="NADP-dependent oxidoreductase domain"/>
    <property type="match status" value="1"/>
</dbReference>
<evidence type="ECO:0000256" key="1">
    <source>
        <dbReference type="ARBA" id="ARBA00023002"/>
    </source>
</evidence>
<accession>A0A4Q5LRU7</accession>
<name>A0A4Q5LRU7_9SPHI</name>